<feature type="domain" description="CS" evidence="3">
    <location>
        <begin position="1"/>
        <end position="90"/>
    </location>
</feature>
<organism evidence="4 5">
    <name type="scientific">Oikopleura dioica</name>
    <name type="common">Tunicate</name>
    <dbReference type="NCBI Taxonomy" id="34765"/>
    <lineage>
        <taxon>Eukaryota</taxon>
        <taxon>Metazoa</taxon>
        <taxon>Chordata</taxon>
        <taxon>Tunicata</taxon>
        <taxon>Appendicularia</taxon>
        <taxon>Copelata</taxon>
        <taxon>Oikopleuridae</taxon>
        <taxon>Oikopleura</taxon>
    </lineage>
</organism>
<dbReference type="PANTHER" id="PTHR12967">
    <property type="entry name" value="PROTEIN SHQ1 HOMOLOG"/>
    <property type="match status" value="1"/>
</dbReference>
<dbReference type="Proteomes" id="UP001158576">
    <property type="component" value="Chromosome 1"/>
</dbReference>
<dbReference type="Pfam" id="PF04925">
    <property type="entry name" value="SHQ1"/>
    <property type="match status" value="1"/>
</dbReference>
<dbReference type="InterPro" id="IPR007009">
    <property type="entry name" value="Shq1_C"/>
</dbReference>
<evidence type="ECO:0000259" key="3">
    <source>
        <dbReference type="PROSITE" id="PS51203"/>
    </source>
</evidence>
<dbReference type="Gene3D" id="2.60.40.790">
    <property type="match status" value="1"/>
</dbReference>
<keyword evidence="5" id="KW-1185">Reference proteome</keyword>
<comment type="similarity">
    <text evidence="1">Belongs to the SHQ1 family.</text>
</comment>
<dbReference type="InterPro" id="IPR007052">
    <property type="entry name" value="CS_dom"/>
</dbReference>
<accession>A0ABN7SWW5</accession>
<dbReference type="Pfam" id="PF21413">
    <property type="entry name" value="SHQ1-like_CS"/>
    <property type="match status" value="1"/>
</dbReference>
<proteinExistence type="inferred from homology"/>
<gene>
    <name evidence="4" type="ORF">OKIOD_LOCUS11718</name>
</gene>
<dbReference type="PANTHER" id="PTHR12967:SF0">
    <property type="entry name" value="PROTEIN SHQ1 HOMOLOG"/>
    <property type="match status" value="1"/>
</dbReference>
<protein>
    <recommendedName>
        <fullName evidence="2">Protein SHQ1 homolog</fullName>
    </recommendedName>
</protein>
<name>A0ABN7SWW5_OIKDI</name>
<dbReference type="InterPro" id="IPR008978">
    <property type="entry name" value="HSP20-like_chaperone"/>
</dbReference>
<evidence type="ECO:0000256" key="1">
    <source>
        <dbReference type="ARBA" id="ARBA00005607"/>
    </source>
</evidence>
<evidence type="ECO:0000313" key="4">
    <source>
        <dbReference type="EMBL" id="CAG5106682.1"/>
    </source>
</evidence>
<dbReference type="PROSITE" id="PS51203">
    <property type="entry name" value="CS"/>
    <property type="match status" value="1"/>
</dbReference>
<evidence type="ECO:0000256" key="2">
    <source>
        <dbReference type="ARBA" id="ARBA00013750"/>
    </source>
</evidence>
<sequence>MLTPVFRIDQTEDQILLEISAKYSKAAAADICIAENTIIFNAKPYYLRLRLSGRLEENEDEVKCTYDVDEGKFFINVKKLIPGEVFTDLDMLQKLLDTKKQPTVSNGIEVIDDDCEDYEEEEIEDWEMAQEITSEAPITEGSTYGFANLRSDIFQRLREESSELFDYLEVSTVKNAQRTEIRVLFEQEKFDEDHYLSDLFEPDYALEAAQNYKGFWENKESSLLSPDEKAVLVSMKSKSLPALDFKATIQVYSGLLELLFSYCYVKRWFGDDLEPEAATMIAKISPMLSWLDTSEYPPKALESCFRRALIFPFHRSFSLAEKSQKDAARILKHGRECVTKVLLELRTLFNRRDPFYLFNQLYIDDYITWMQTRASSENLEQLAKNAKHIKVTKGSLGLDLDMLEKAAFMVMEDGDMEENVDMTTMEEAMKQLGIQLGADGEFHSELEKELMEKTKEEGSSKVGITEL</sequence>
<dbReference type="EMBL" id="OU015566">
    <property type="protein sequence ID" value="CAG5106682.1"/>
    <property type="molecule type" value="Genomic_DNA"/>
</dbReference>
<dbReference type="InterPro" id="IPR039742">
    <property type="entry name" value="Shq1"/>
</dbReference>
<evidence type="ECO:0000313" key="5">
    <source>
        <dbReference type="Proteomes" id="UP001158576"/>
    </source>
</evidence>
<dbReference type="InterPro" id="IPR048696">
    <property type="entry name" value="SHQ1-like_CS"/>
</dbReference>
<reference evidence="4 5" key="1">
    <citation type="submission" date="2021-04" db="EMBL/GenBank/DDBJ databases">
        <authorList>
            <person name="Bliznina A."/>
        </authorList>
    </citation>
    <scope>NUCLEOTIDE SEQUENCE [LARGE SCALE GENOMIC DNA]</scope>
</reference>